<sequence>MATSALAVERKKTYKPRLWLERRSERTVLGRGAGGRGCSRPPGADPAGGSAPGPRRGQQAAGVPLRRAVGVWTLPKVQLYITVSERSLCAGAAAGRGRPRKTTVLM</sequence>
<organism evidence="1 2">
    <name type="scientific">Rangifer tarandus platyrhynchus</name>
    <name type="common">Svalbard reindeer</name>
    <dbReference type="NCBI Taxonomy" id="3082113"/>
    <lineage>
        <taxon>Eukaryota</taxon>
        <taxon>Metazoa</taxon>
        <taxon>Chordata</taxon>
        <taxon>Craniata</taxon>
        <taxon>Vertebrata</taxon>
        <taxon>Euteleostomi</taxon>
        <taxon>Mammalia</taxon>
        <taxon>Eutheria</taxon>
        <taxon>Laurasiatheria</taxon>
        <taxon>Artiodactyla</taxon>
        <taxon>Ruminantia</taxon>
        <taxon>Pecora</taxon>
        <taxon>Cervidae</taxon>
        <taxon>Odocoileinae</taxon>
        <taxon>Rangifer</taxon>
    </lineage>
</organism>
<proteinExistence type="predicted"/>
<name>A0AC59YPC9_RANTA</name>
<dbReference type="Proteomes" id="UP001162501">
    <property type="component" value="Chromosome 19"/>
</dbReference>
<protein>
    <submittedName>
        <fullName evidence="1">Uncharacterized protein</fullName>
    </submittedName>
</protein>
<evidence type="ECO:0000313" key="1">
    <source>
        <dbReference type="EMBL" id="CAM9877924.1"/>
    </source>
</evidence>
<reference evidence="1" key="1">
    <citation type="submission" date="2023-05" db="EMBL/GenBank/DDBJ databases">
        <authorList>
            <consortium name="ELIXIR-Norway"/>
        </authorList>
    </citation>
    <scope>NUCLEOTIDE SEQUENCE</scope>
</reference>
<reference evidence="1" key="2">
    <citation type="submission" date="2025-03" db="EMBL/GenBank/DDBJ databases">
        <authorList>
            <consortium name="ELIXIR-Norway"/>
            <consortium name="Elixir Norway"/>
        </authorList>
    </citation>
    <scope>NUCLEOTIDE SEQUENCE</scope>
</reference>
<dbReference type="EMBL" id="OX596103">
    <property type="protein sequence ID" value="CAM9877924.1"/>
    <property type="molecule type" value="Genomic_DNA"/>
</dbReference>
<accession>A0AC59YPC9</accession>
<evidence type="ECO:0000313" key="2">
    <source>
        <dbReference type="Proteomes" id="UP001162501"/>
    </source>
</evidence>
<gene>
    <name evidence="1" type="ORF">MRATA1EN22A_LOCUS8758</name>
</gene>